<dbReference type="EMBL" id="LWSG01000001">
    <property type="protein sequence ID" value="OAS89210.1"/>
    <property type="molecule type" value="Genomic_DNA"/>
</dbReference>
<comment type="caution">
    <text evidence="6">The sequence shown here is derived from an EMBL/GenBank/DDBJ whole genome shotgun (WGS) entry which is preliminary data.</text>
</comment>
<feature type="domain" description="HAMP" evidence="5">
    <location>
        <begin position="209"/>
        <end position="262"/>
    </location>
</feature>
<keyword evidence="4" id="KW-0812">Transmembrane</keyword>
<sequence>MKAHSMLSDLSLRKRLILVFMVILLGLATINCVQIYLFLGYVRQYNAMMETITLTNSINGSLKQKLDEEIRDIVYGKVLFENGTQYDHLHNMYQNLDKIERDDKNGQFTEEITEVRQTLTTTTEYIDKLGEQIQENVPADSRNITYEYITILTDLIDEKVQSLLQKTLLVKGESQNIISTNLTRDITIYICSFIAVIIISLLFAIYISGSFVKPIRSLGQKTNEIAEGNLTIGAIVNPSKNEIGELCRSYNRMFHNLKDIILNVRNTNDLVVLTSKDIHQSILENRLAGEEVAEATQTISNNLHTQDKLIQKSVTTFEHLLFKYNEVLGKSNKINLQSNETLHITNEISHELVTFHQQLEKMSQTIYLVNRDTEELQRVSGEMNEYLRLIKLVARESSLLYLTLINEIPKSSINERIENALTSIKEVSDETNKVSQDSDYKVNHILSLTSSIRKQNSETLENIQLCRLKTEQVKNRFQTILSVRNRQQVEIESIKQDMQEAFDQMLSIRQIISDIEQSSQITNAEVVGIAAMGEEQLTTLEEVSDASYKLVERIQQMKDNIRQFKI</sequence>
<dbReference type="GO" id="GO:0007165">
    <property type="term" value="P:signal transduction"/>
    <property type="evidence" value="ECO:0007669"/>
    <property type="project" value="InterPro"/>
</dbReference>
<keyword evidence="7" id="KW-1185">Reference proteome</keyword>
<accession>A0A179T752</accession>
<dbReference type="PROSITE" id="PS50885">
    <property type="entry name" value="HAMP"/>
    <property type="match status" value="1"/>
</dbReference>
<dbReference type="GO" id="GO:0005886">
    <property type="term" value="C:plasma membrane"/>
    <property type="evidence" value="ECO:0007669"/>
    <property type="project" value="UniProtKB-SubCell"/>
</dbReference>
<evidence type="ECO:0000256" key="2">
    <source>
        <dbReference type="ARBA" id="ARBA00022475"/>
    </source>
</evidence>
<dbReference type="RefSeq" id="WP_066324370.1">
    <property type="nucleotide sequence ID" value="NZ_LWSG01000001.1"/>
</dbReference>
<evidence type="ECO:0000313" key="7">
    <source>
        <dbReference type="Proteomes" id="UP000078534"/>
    </source>
</evidence>
<dbReference type="CDD" id="cd06225">
    <property type="entry name" value="HAMP"/>
    <property type="match status" value="1"/>
</dbReference>
<proteinExistence type="predicted"/>
<dbReference type="PANTHER" id="PTHR32089">
    <property type="entry name" value="METHYL-ACCEPTING CHEMOTAXIS PROTEIN MCPB"/>
    <property type="match status" value="1"/>
</dbReference>
<dbReference type="SUPFAM" id="SSF58104">
    <property type="entry name" value="Methyl-accepting chemotaxis protein (MCP) signaling domain"/>
    <property type="match status" value="1"/>
</dbReference>
<dbReference type="OrthoDB" id="2762700at2"/>
<protein>
    <recommendedName>
        <fullName evidence="5">HAMP domain-containing protein</fullName>
    </recommendedName>
</protein>
<dbReference type="Gene3D" id="6.10.340.10">
    <property type="match status" value="1"/>
</dbReference>
<dbReference type="PANTHER" id="PTHR32089:SF112">
    <property type="entry name" value="LYSOZYME-LIKE PROTEIN-RELATED"/>
    <property type="match status" value="1"/>
</dbReference>
<comment type="subcellular location">
    <subcellularLocation>
        <location evidence="1">Cell membrane</location>
    </subcellularLocation>
</comment>
<reference evidence="7" key="1">
    <citation type="submission" date="2016-04" db="EMBL/GenBank/DDBJ databases">
        <authorList>
            <person name="Lyu Z."/>
            <person name="Lyu W."/>
        </authorList>
    </citation>
    <scope>NUCLEOTIDE SEQUENCE [LARGE SCALE GENOMIC DNA]</scope>
    <source>
        <strain evidence="7">C44</strain>
    </source>
</reference>
<keyword evidence="2" id="KW-1003">Cell membrane</keyword>
<evidence type="ECO:0000313" key="6">
    <source>
        <dbReference type="EMBL" id="OAS89210.1"/>
    </source>
</evidence>
<keyword evidence="4" id="KW-1133">Transmembrane helix</keyword>
<dbReference type="Pfam" id="PF00672">
    <property type="entry name" value="HAMP"/>
    <property type="match status" value="1"/>
</dbReference>
<dbReference type="Gene3D" id="1.10.287.950">
    <property type="entry name" value="Methyl-accepting chemotaxis protein"/>
    <property type="match status" value="2"/>
</dbReference>
<dbReference type="InterPro" id="IPR003660">
    <property type="entry name" value="HAMP_dom"/>
</dbReference>
<evidence type="ECO:0000256" key="4">
    <source>
        <dbReference type="SAM" id="Phobius"/>
    </source>
</evidence>
<dbReference type="AlphaFoldDB" id="A0A179T752"/>
<keyword evidence="3 4" id="KW-0472">Membrane</keyword>
<feature type="transmembrane region" description="Helical" evidence="4">
    <location>
        <begin position="186"/>
        <end position="207"/>
    </location>
</feature>
<gene>
    <name evidence="6" type="ORF">A6K24_01230</name>
</gene>
<evidence type="ECO:0000259" key="5">
    <source>
        <dbReference type="PROSITE" id="PS50885"/>
    </source>
</evidence>
<dbReference type="Proteomes" id="UP000078534">
    <property type="component" value="Unassembled WGS sequence"/>
</dbReference>
<name>A0A179T752_9BACI</name>
<organism evidence="6 7">
    <name type="scientific">Metabacillus litoralis</name>
    <dbReference type="NCBI Taxonomy" id="152268"/>
    <lineage>
        <taxon>Bacteria</taxon>
        <taxon>Bacillati</taxon>
        <taxon>Bacillota</taxon>
        <taxon>Bacilli</taxon>
        <taxon>Bacillales</taxon>
        <taxon>Bacillaceae</taxon>
        <taxon>Metabacillus</taxon>
    </lineage>
</organism>
<feature type="transmembrane region" description="Helical" evidence="4">
    <location>
        <begin position="16"/>
        <end position="39"/>
    </location>
</feature>
<dbReference type="SMART" id="SM00304">
    <property type="entry name" value="HAMP"/>
    <property type="match status" value="1"/>
</dbReference>
<evidence type="ECO:0000256" key="1">
    <source>
        <dbReference type="ARBA" id="ARBA00004236"/>
    </source>
</evidence>
<evidence type="ECO:0000256" key="3">
    <source>
        <dbReference type="ARBA" id="ARBA00023136"/>
    </source>
</evidence>
<dbReference type="STRING" id="152268.A6K24_01230"/>